<feature type="compositionally biased region" description="Low complexity" evidence="1">
    <location>
        <begin position="148"/>
        <end position="169"/>
    </location>
</feature>
<dbReference type="EMBL" id="JAEAOA010001019">
    <property type="protein sequence ID" value="KAK3579613.1"/>
    <property type="molecule type" value="Genomic_DNA"/>
</dbReference>
<gene>
    <name evidence="2" type="ORF">CHS0354_016519</name>
</gene>
<comment type="caution">
    <text evidence="2">The sequence shown here is derived from an EMBL/GenBank/DDBJ whole genome shotgun (WGS) entry which is preliminary data.</text>
</comment>
<evidence type="ECO:0000256" key="1">
    <source>
        <dbReference type="SAM" id="MobiDB-lite"/>
    </source>
</evidence>
<name>A0AAE0VIK0_9BIVA</name>
<reference evidence="2" key="2">
    <citation type="journal article" date="2021" name="Genome Biol. Evol.">
        <title>Developing a high-quality reference genome for a parasitic bivalve with doubly uniparental inheritance (Bivalvia: Unionida).</title>
        <authorList>
            <person name="Smith C.H."/>
        </authorList>
    </citation>
    <scope>NUCLEOTIDE SEQUENCE</scope>
    <source>
        <strain evidence="2">CHS0354</strain>
        <tissue evidence="2">Mantle</tissue>
    </source>
</reference>
<feature type="compositionally biased region" description="Basic and acidic residues" evidence="1">
    <location>
        <begin position="250"/>
        <end position="261"/>
    </location>
</feature>
<proteinExistence type="predicted"/>
<feature type="compositionally biased region" description="Basic and acidic residues" evidence="1">
    <location>
        <begin position="197"/>
        <end position="212"/>
    </location>
</feature>
<feature type="region of interest" description="Disordered" evidence="1">
    <location>
        <begin position="123"/>
        <end position="277"/>
    </location>
</feature>
<feature type="compositionally biased region" description="Polar residues" evidence="1">
    <location>
        <begin position="263"/>
        <end position="277"/>
    </location>
</feature>
<dbReference type="Proteomes" id="UP001195483">
    <property type="component" value="Unassembled WGS sequence"/>
</dbReference>
<protein>
    <submittedName>
        <fullName evidence="2">Uncharacterized protein</fullName>
    </submittedName>
</protein>
<accession>A0AAE0VIK0</accession>
<organism evidence="2 3">
    <name type="scientific">Potamilus streckersoni</name>
    <dbReference type="NCBI Taxonomy" id="2493646"/>
    <lineage>
        <taxon>Eukaryota</taxon>
        <taxon>Metazoa</taxon>
        <taxon>Spiralia</taxon>
        <taxon>Lophotrochozoa</taxon>
        <taxon>Mollusca</taxon>
        <taxon>Bivalvia</taxon>
        <taxon>Autobranchia</taxon>
        <taxon>Heteroconchia</taxon>
        <taxon>Palaeoheterodonta</taxon>
        <taxon>Unionida</taxon>
        <taxon>Unionoidea</taxon>
        <taxon>Unionidae</taxon>
        <taxon>Ambleminae</taxon>
        <taxon>Lampsilini</taxon>
        <taxon>Potamilus</taxon>
    </lineage>
</organism>
<evidence type="ECO:0000313" key="2">
    <source>
        <dbReference type="EMBL" id="KAK3579613.1"/>
    </source>
</evidence>
<keyword evidence="3" id="KW-1185">Reference proteome</keyword>
<evidence type="ECO:0000313" key="3">
    <source>
        <dbReference type="Proteomes" id="UP001195483"/>
    </source>
</evidence>
<sequence length="277" mass="32733">MSKPKIMKIVLDNSAQREKEKANMMREKIRQLMRINDTQTSDQHEEILASNNPTNSNPWITVGKRRKRNYVGIDTQNNKQTCEEDPPDTIEQVIKVIRRSLNNKDKTRKIDTTPKYHTFDSRQEFEDYAITPKGKQPLKEKQKIKKSTNTTNNPTTQHKTTTTHNNPNHRQGEQTQTQYMATERKRTNPQITQNTNNKKDKNKHDMNQDKHKTPNSKKPLDLMYQQDKKSKHHKTTKQRQHPTTHRPRKTDKQNTTKEKGKLQSLQINNNQQHTNRD</sequence>
<reference evidence="2" key="3">
    <citation type="submission" date="2023-05" db="EMBL/GenBank/DDBJ databases">
        <authorList>
            <person name="Smith C.H."/>
        </authorList>
    </citation>
    <scope>NUCLEOTIDE SEQUENCE</scope>
    <source>
        <strain evidence="2">CHS0354</strain>
        <tissue evidence="2">Mantle</tissue>
    </source>
</reference>
<dbReference type="AlphaFoldDB" id="A0AAE0VIK0"/>
<reference evidence="2" key="1">
    <citation type="journal article" date="2021" name="Genome Biol. Evol.">
        <title>A High-Quality Reference Genome for a Parasitic Bivalve with Doubly Uniparental Inheritance (Bivalvia: Unionida).</title>
        <authorList>
            <person name="Smith C.H."/>
        </authorList>
    </citation>
    <scope>NUCLEOTIDE SEQUENCE</scope>
    <source>
        <strain evidence="2">CHS0354</strain>
    </source>
</reference>
<feature type="compositionally biased region" description="Basic residues" evidence="1">
    <location>
        <begin position="229"/>
        <end position="249"/>
    </location>
</feature>